<reference evidence="2 4" key="3">
    <citation type="submission" date="2016-06" db="EMBL/GenBank/DDBJ databases">
        <title>Identification of putative biosynthetic pathways for the production of bioactive secondary metabolites by the marine actinomycete Kocuria kristinae RUTW2-3.</title>
        <authorList>
            <person name="Waterworth S.C."/>
            <person name="Walmsley T.A."/>
            <person name="Matongo T."/>
            <person name="Davies-Coleman M.T."/>
            <person name="Dorrington R.A."/>
        </authorList>
    </citation>
    <scope>NUCLEOTIDE SEQUENCE [LARGE SCALE GENOMIC DNA]</scope>
    <source>
        <strain evidence="4">RuSp02-3</strain>
        <strain evidence="2">RUTW2-3</strain>
    </source>
</reference>
<dbReference type="Proteomes" id="UP000053171">
    <property type="component" value="Unassembled WGS sequence"/>
</dbReference>
<dbReference type="EMBL" id="CP065738">
    <property type="protein sequence ID" value="QPT53733.1"/>
    <property type="molecule type" value="Genomic_DNA"/>
</dbReference>
<evidence type="ECO:0000313" key="4">
    <source>
        <dbReference type="Proteomes" id="UP000053171"/>
    </source>
</evidence>
<accession>A0A147E7J0</accession>
<organism evidence="2 4">
    <name type="scientific">Rothia kristinae</name>
    <dbReference type="NCBI Taxonomy" id="37923"/>
    <lineage>
        <taxon>Bacteria</taxon>
        <taxon>Bacillati</taxon>
        <taxon>Actinomycetota</taxon>
        <taxon>Actinomycetes</taxon>
        <taxon>Micrococcales</taxon>
        <taxon>Micrococcaceae</taxon>
        <taxon>Rothia</taxon>
    </lineage>
</organism>
<feature type="compositionally biased region" description="Low complexity" evidence="1">
    <location>
        <begin position="143"/>
        <end position="152"/>
    </location>
</feature>
<dbReference type="PATRIC" id="fig|37923.10.peg.105"/>
<feature type="region of interest" description="Disordered" evidence="1">
    <location>
        <begin position="133"/>
        <end position="156"/>
    </location>
</feature>
<evidence type="ECO:0000313" key="3">
    <source>
        <dbReference type="EMBL" id="QPT53733.1"/>
    </source>
</evidence>
<reference evidence="4" key="1">
    <citation type="submission" date="2016-04" db="EMBL/GenBank/DDBJ databases">
        <authorList>
            <person name="Waterworth S."/>
            <person name="Matcher G."/>
        </authorList>
    </citation>
    <scope>NUCLEOTIDE SEQUENCE [LARGE SCALE GENOMIC DNA]</scope>
    <source>
        <strain evidence="4">RuSp02-3</strain>
    </source>
</reference>
<dbReference type="EMBL" id="LJBJ02000006">
    <property type="protein sequence ID" value="OAX52198.1"/>
    <property type="molecule type" value="Genomic_DNA"/>
</dbReference>
<dbReference type="KEGG" id="rkr:I6G21_00480"/>
<dbReference type="GeneID" id="61261824"/>
<name>A0A147E7J0_9MICC</name>
<gene>
    <name evidence="2" type="ORF">AN277_0204300</name>
    <name evidence="3" type="ORF">I6G21_00480</name>
</gene>
<dbReference type="Proteomes" id="UP000594975">
    <property type="component" value="Chromosome"/>
</dbReference>
<dbReference type="RefSeq" id="WP_058731686.1">
    <property type="nucleotide sequence ID" value="NZ_CP065738.1"/>
</dbReference>
<proteinExistence type="predicted"/>
<keyword evidence="4" id="KW-1185">Reference proteome</keyword>
<sequence>MDHSSAVAPPIVSVEHVLAGIPRGARVLCLGLAGPAALICRGLTERTGDELPWLLDRHPVTSRDVEQRGYRKQDVGLARDRALCADIARRTGRALPLGQGSHPESELVHRVCRERRRREQVITELLGRDGQPFWPGQVPAELDPTTTPGAPRRTARDPGWLSGLVARFDRVVQTVDAHEEEHWEPPLAPGTPVLQLVLDVAGDLRAVEGAERTVPWWARRCRDCQLAAIRVEADPDCLCRLALHPEIREIRAG</sequence>
<reference evidence="3 5" key="4">
    <citation type="submission" date="2020-12" db="EMBL/GenBank/DDBJ databases">
        <title>FDA dAtabase for Regulatory Grade micrObial Sequences (FDA-ARGOS): Supporting development and validation of Infectious Disease Dx tests.</title>
        <authorList>
            <person name="Sproer C."/>
            <person name="Gronow S."/>
            <person name="Severitt S."/>
            <person name="Schroder I."/>
            <person name="Tallon L."/>
            <person name="Sadzewicz L."/>
            <person name="Zhao X."/>
            <person name="Boylan J."/>
            <person name="Ott S."/>
            <person name="Bowen H."/>
            <person name="Vavikolanu K."/>
            <person name="Mehta A."/>
            <person name="Aluvathingal J."/>
            <person name="Nadendla S."/>
            <person name="Lowell S."/>
            <person name="Myers T."/>
            <person name="Yan Y."/>
            <person name="Sichtig H."/>
        </authorList>
    </citation>
    <scope>NUCLEOTIDE SEQUENCE [LARGE SCALE GENOMIC DNA]</scope>
    <source>
        <strain evidence="3 5">FDAARGOS_864</strain>
    </source>
</reference>
<dbReference type="AlphaFoldDB" id="A0A147E7J0"/>
<protein>
    <submittedName>
        <fullName evidence="2">Uncharacterized protein</fullName>
    </submittedName>
</protein>
<evidence type="ECO:0000256" key="1">
    <source>
        <dbReference type="SAM" id="MobiDB-lite"/>
    </source>
</evidence>
<reference evidence="2" key="2">
    <citation type="submission" date="2016-04" db="EMBL/GenBank/DDBJ databases">
        <authorList>
            <person name="Evans L.H."/>
            <person name="Alamgir A."/>
            <person name="Owens N."/>
            <person name="Weber N.D."/>
            <person name="Virtaneva K."/>
            <person name="Barbian K."/>
            <person name="Babar A."/>
            <person name="Rosenke K."/>
        </authorList>
    </citation>
    <scope>NUCLEOTIDE SEQUENCE [LARGE SCALE GENOMIC DNA]</scope>
    <source>
        <strain evidence="2">RUTW2-3</strain>
    </source>
</reference>
<evidence type="ECO:0000313" key="5">
    <source>
        <dbReference type="Proteomes" id="UP000594975"/>
    </source>
</evidence>
<evidence type="ECO:0000313" key="2">
    <source>
        <dbReference type="EMBL" id="OAX52198.1"/>
    </source>
</evidence>